<sequence>MNRRYQPFNTGISSIPIECKELPLQAHKAHKAITAHLRNLYRDNPLLDYPDPLEIFIFDSYDSLWKFRKLDSPKEVISFLSRHASESPPFWSKKMNIAIMVKGDTKVDFTQDQDPVKNTHPAGLRRISTGAFTFQDLALNQITDVLGQTEIEKQFKEKWFRKRIVPPKVFRRS</sequence>
<proteinExistence type="predicted"/>
<dbReference type="EMBL" id="KN834807">
    <property type="protein sequence ID" value="KIK55365.1"/>
    <property type="molecule type" value="Genomic_DNA"/>
</dbReference>
<organism evidence="1 2">
    <name type="scientific">Collybiopsis luxurians FD-317 M1</name>
    <dbReference type="NCBI Taxonomy" id="944289"/>
    <lineage>
        <taxon>Eukaryota</taxon>
        <taxon>Fungi</taxon>
        <taxon>Dikarya</taxon>
        <taxon>Basidiomycota</taxon>
        <taxon>Agaricomycotina</taxon>
        <taxon>Agaricomycetes</taxon>
        <taxon>Agaricomycetidae</taxon>
        <taxon>Agaricales</taxon>
        <taxon>Marasmiineae</taxon>
        <taxon>Omphalotaceae</taxon>
        <taxon>Collybiopsis</taxon>
        <taxon>Collybiopsis luxurians</taxon>
    </lineage>
</organism>
<protein>
    <submittedName>
        <fullName evidence="1">Uncharacterized protein</fullName>
    </submittedName>
</protein>
<reference evidence="1 2" key="1">
    <citation type="submission" date="2014-04" db="EMBL/GenBank/DDBJ databases">
        <title>Evolutionary Origins and Diversification of the Mycorrhizal Mutualists.</title>
        <authorList>
            <consortium name="DOE Joint Genome Institute"/>
            <consortium name="Mycorrhizal Genomics Consortium"/>
            <person name="Kohler A."/>
            <person name="Kuo A."/>
            <person name="Nagy L.G."/>
            <person name="Floudas D."/>
            <person name="Copeland A."/>
            <person name="Barry K.W."/>
            <person name="Cichocki N."/>
            <person name="Veneault-Fourrey C."/>
            <person name="LaButti K."/>
            <person name="Lindquist E.A."/>
            <person name="Lipzen A."/>
            <person name="Lundell T."/>
            <person name="Morin E."/>
            <person name="Murat C."/>
            <person name="Riley R."/>
            <person name="Ohm R."/>
            <person name="Sun H."/>
            <person name="Tunlid A."/>
            <person name="Henrissat B."/>
            <person name="Grigoriev I.V."/>
            <person name="Hibbett D.S."/>
            <person name="Martin F."/>
        </authorList>
    </citation>
    <scope>NUCLEOTIDE SEQUENCE [LARGE SCALE GENOMIC DNA]</scope>
    <source>
        <strain evidence="1 2">FD-317 M1</strain>
    </source>
</reference>
<evidence type="ECO:0000313" key="2">
    <source>
        <dbReference type="Proteomes" id="UP000053593"/>
    </source>
</evidence>
<dbReference type="AlphaFoldDB" id="A0A0D0AXL6"/>
<gene>
    <name evidence="1" type="ORF">GYMLUDRAFT_248777</name>
</gene>
<name>A0A0D0AXL6_9AGAR</name>
<accession>A0A0D0AXL6</accession>
<dbReference type="Proteomes" id="UP000053593">
    <property type="component" value="Unassembled WGS sequence"/>
</dbReference>
<dbReference type="HOGENOM" id="CLU_1547767_0_0_1"/>
<evidence type="ECO:0000313" key="1">
    <source>
        <dbReference type="EMBL" id="KIK55365.1"/>
    </source>
</evidence>
<keyword evidence="2" id="KW-1185">Reference proteome</keyword>